<dbReference type="Proteomes" id="UP000501802">
    <property type="component" value="Chromosome"/>
</dbReference>
<organism evidence="1 2">
    <name type="scientific">Spirosoma aureum</name>
    <dbReference type="NCBI Taxonomy" id="2692134"/>
    <lineage>
        <taxon>Bacteria</taxon>
        <taxon>Pseudomonadati</taxon>
        <taxon>Bacteroidota</taxon>
        <taxon>Cytophagia</taxon>
        <taxon>Cytophagales</taxon>
        <taxon>Cytophagaceae</taxon>
        <taxon>Spirosoma</taxon>
    </lineage>
</organism>
<evidence type="ECO:0000313" key="1">
    <source>
        <dbReference type="EMBL" id="QIP16823.1"/>
    </source>
</evidence>
<keyword evidence="2" id="KW-1185">Reference proteome</keyword>
<protein>
    <submittedName>
        <fullName evidence="1">Uncharacterized protein</fullName>
    </submittedName>
</protein>
<sequence>MNELDYIAYFENLARQHKALRHSEQECHFFVVSDSSKAEIEQAIAKKLRLPALLLDQYLDDLETGHDNFRLRVMGGVTVLVKCQSGDAQDRRRARDEARTIALSLLNRMRRDVRTAGSALQQKGVVLDIEFKGEPAPFVLQSADGWGYGFEWLLPTSVKIDAEQWLDLP</sequence>
<accession>A0A6G9AXA0</accession>
<gene>
    <name evidence="1" type="ORF">G8759_31360</name>
</gene>
<proteinExistence type="predicted"/>
<evidence type="ECO:0000313" key="2">
    <source>
        <dbReference type="Proteomes" id="UP000501802"/>
    </source>
</evidence>
<dbReference type="EMBL" id="CP050063">
    <property type="protein sequence ID" value="QIP16823.1"/>
    <property type="molecule type" value="Genomic_DNA"/>
</dbReference>
<dbReference type="AlphaFoldDB" id="A0A6G9AXA0"/>
<name>A0A6G9AXA0_9BACT</name>
<reference evidence="1 2" key="1">
    <citation type="submission" date="2020-03" db="EMBL/GenBank/DDBJ databases">
        <authorList>
            <person name="Kim M.K."/>
        </authorList>
    </citation>
    <scope>NUCLEOTIDE SEQUENCE [LARGE SCALE GENOMIC DNA]</scope>
    <source>
        <strain evidence="1 2">BT328</strain>
    </source>
</reference>
<dbReference type="RefSeq" id="WP_167217082.1">
    <property type="nucleotide sequence ID" value="NZ_CP050063.1"/>
</dbReference>
<dbReference type="KEGG" id="spib:G8759_31360"/>